<dbReference type="EMBL" id="FOWP01000009">
    <property type="protein sequence ID" value="SFP32967.1"/>
    <property type="molecule type" value="Genomic_DNA"/>
</dbReference>
<evidence type="ECO:0000313" key="3">
    <source>
        <dbReference type="EMBL" id="SFP32967.1"/>
    </source>
</evidence>
<dbReference type="RefSeq" id="WP_074940148.1">
    <property type="nucleotide sequence ID" value="NZ_FOWP01000009.1"/>
</dbReference>
<dbReference type="GO" id="GO:0016747">
    <property type="term" value="F:acyltransferase activity, transferring groups other than amino-acyl groups"/>
    <property type="evidence" value="ECO:0007669"/>
    <property type="project" value="InterPro"/>
</dbReference>
<feature type="domain" description="Acyltransferase 3" evidence="2">
    <location>
        <begin position="11"/>
        <end position="196"/>
    </location>
</feature>
<keyword evidence="1" id="KW-0812">Transmembrane</keyword>
<organism evidence="3 4">
    <name type="scientific">Ectopseudomonas composti</name>
    <dbReference type="NCBI Taxonomy" id="658457"/>
    <lineage>
        <taxon>Bacteria</taxon>
        <taxon>Pseudomonadati</taxon>
        <taxon>Pseudomonadota</taxon>
        <taxon>Gammaproteobacteria</taxon>
        <taxon>Pseudomonadales</taxon>
        <taxon>Pseudomonadaceae</taxon>
        <taxon>Ectopseudomonas</taxon>
    </lineage>
</organism>
<dbReference type="PANTHER" id="PTHR23028">
    <property type="entry name" value="ACETYLTRANSFERASE"/>
    <property type="match status" value="1"/>
</dbReference>
<keyword evidence="1" id="KW-0472">Membrane</keyword>
<gene>
    <name evidence="3" type="ORF">SAMN05216601_10957</name>
</gene>
<dbReference type="InterPro" id="IPR002656">
    <property type="entry name" value="Acyl_transf_3_dom"/>
</dbReference>
<dbReference type="Proteomes" id="UP000182400">
    <property type="component" value="Unassembled WGS sequence"/>
</dbReference>
<dbReference type="GO" id="GO:0000271">
    <property type="term" value="P:polysaccharide biosynthetic process"/>
    <property type="evidence" value="ECO:0007669"/>
    <property type="project" value="TreeGrafter"/>
</dbReference>
<reference evidence="3 4" key="1">
    <citation type="submission" date="2016-10" db="EMBL/GenBank/DDBJ databases">
        <authorList>
            <person name="de Groot N.N."/>
        </authorList>
    </citation>
    <scope>NUCLEOTIDE SEQUENCE [LARGE SCALE GENOMIC DNA]</scope>
    <source>
        <strain evidence="3 4">CCUG 59231</strain>
    </source>
</reference>
<evidence type="ECO:0000259" key="2">
    <source>
        <dbReference type="Pfam" id="PF01757"/>
    </source>
</evidence>
<keyword evidence="3" id="KW-0808">Transferase</keyword>
<feature type="transmembrane region" description="Helical" evidence="1">
    <location>
        <begin position="90"/>
        <end position="112"/>
    </location>
</feature>
<proteinExistence type="predicted"/>
<sequence length="209" mass="23028">MVRITRDQSRQLDSIRALSALIVLFGHTNQTLLFPTLQKGATVVGYFTQLSVMVFFVLSGFLIGKSVYNNSAKNGAFDIVQYGRDRALRLYPPLIAALALMVLIAAVAPLFFPSGTHSLLSIPGVTFVRSEYTVVAKELFGALTFLNGFKTNTPTVNGPLWSLSYEAWYYVLAGGLAIWPTRKWLAVALLVLTVFITRKASLFYILAPV</sequence>
<protein>
    <submittedName>
        <fullName evidence="3">Acyltransferase family protein</fullName>
    </submittedName>
</protein>
<dbReference type="InterPro" id="IPR050879">
    <property type="entry name" value="Acyltransferase_3"/>
</dbReference>
<evidence type="ECO:0000313" key="4">
    <source>
        <dbReference type="Proteomes" id="UP000182400"/>
    </source>
</evidence>
<feature type="transmembrane region" description="Helical" evidence="1">
    <location>
        <begin position="186"/>
        <end position="207"/>
    </location>
</feature>
<keyword evidence="3" id="KW-0012">Acyltransferase</keyword>
<evidence type="ECO:0000256" key="1">
    <source>
        <dbReference type="SAM" id="Phobius"/>
    </source>
</evidence>
<keyword evidence="1" id="KW-1133">Transmembrane helix</keyword>
<feature type="transmembrane region" description="Helical" evidence="1">
    <location>
        <begin position="160"/>
        <end position="179"/>
    </location>
</feature>
<dbReference type="Pfam" id="PF01757">
    <property type="entry name" value="Acyl_transf_3"/>
    <property type="match status" value="1"/>
</dbReference>
<name>A0A1I5PGH9_9GAMM</name>
<dbReference type="AlphaFoldDB" id="A0A1I5PGH9"/>
<dbReference type="STRING" id="658457.SAMN05216601_10957"/>
<dbReference type="PANTHER" id="PTHR23028:SF53">
    <property type="entry name" value="ACYL_TRANSF_3 DOMAIN-CONTAINING PROTEIN"/>
    <property type="match status" value="1"/>
</dbReference>
<feature type="transmembrane region" description="Helical" evidence="1">
    <location>
        <begin position="43"/>
        <end position="63"/>
    </location>
</feature>
<accession>A0A1I5PGH9</accession>
<dbReference type="GO" id="GO:0016020">
    <property type="term" value="C:membrane"/>
    <property type="evidence" value="ECO:0007669"/>
    <property type="project" value="TreeGrafter"/>
</dbReference>